<proteinExistence type="predicted"/>
<feature type="compositionally biased region" description="Polar residues" evidence="1">
    <location>
        <begin position="331"/>
        <end position="342"/>
    </location>
</feature>
<name>A0A428RS14_9HYPO</name>
<comment type="caution">
    <text evidence="2">The sequence shown here is derived from an EMBL/GenBank/DDBJ whole genome shotgun (WGS) entry which is preliminary data.</text>
</comment>
<accession>A0A428RS14</accession>
<evidence type="ECO:0000313" key="2">
    <source>
        <dbReference type="EMBL" id="RSL80313.1"/>
    </source>
</evidence>
<gene>
    <name evidence="2" type="ORF">CEP52_017408</name>
</gene>
<reference evidence="2 3" key="1">
    <citation type="submission" date="2017-06" db="EMBL/GenBank/DDBJ databases">
        <title>Comparative genomic analysis of Ambrosia Fusariam Clade fungi.</title>
        <authorList>
            <person name="Stajich J.E."/>
            <person name="Carrillo J."/>
            <person name="Kijimoto T."/>
            <person name="Eskalen A."/>
            <person name="O'Donnell K."/>
            <person name="Kasson M."/>
        </authorList>
    </citation>
    <scope>NUCLEOTIDE SEQUENCE [LARGE SCALE GENOMIC DNA]</scope>
    <source>
        <strain evidence="2 3">NRRL62579</strain>
    </source>
</reference>
<feature type="region of interest" description="Disordered" evidence="1">
    <location>
        <begin position="295"/>
        <end position="365"/>
    </location>
</feature>
<dbReference type="Proteomes" id="UP000287144">
    <property type="component" value="Unassembled WGS sequence"/>
</dbReference>
<protein>
    <submittedName>
        <fullName evidence="2">Uncharacterized protein</fullName>
    </submittedName>
</protein>
<evidence type="ECO:0000313" key="3">
    <source>
        <dbReference type="Proteomes" id="UP000287144"/>
    </source>
</evidence>
<dbReference type="EMBL" id="NKCK01000540">
    <property type="protein sequence ID" value="RSL80313.1"/>
    <property type="molecule type" value="Genomic_DNA"/>
</dbReference>
<evidence type="ECO:0000256" key="1">
    <source>
        <dbReference type="SAM" id="MobiDB-lite"/>
    </source>
</evidence>
<keyword evidence="3" id="KW-1185">Reference proteome</keyword>
<dbReference type="AlphaFoldDB" id="A0A428RS14"/>
<sequence length="373" mass="41131">MARSSASGTGSGQPALNPLGVQFFSSIEGLEIASSTDRQLIRGHNLVGAVRLQFVRASFFDDGAGEHGEVLDEADGMDVPLSMHVYPFPQTDEWESQWFFFDVQLHPYQLHFRRRVEGGVESAVGLWEDSYAKLAQVRGQMCVQPIATRLLGLANGGFPTTPPRACFHGPVDTTTFRFKAGSLSSNQLKCCGFIQCSTYLVPPRDRDPTFQGGQIFHILAYMPHDQQPWKSRIDWMKNSPEGGFTSRKWMYGRGSIVGVLNPAMLEEELQPGQDILVVLADEFGFTSRATFDSVAAMRKEPSPQKAKAEPGKRRNPFSSSPDASPSKRNKYFSSSRGANNKGTEAADDQRIPIDPQLEQDLAGHEVETILVAG</sequence>
<organism evidence="2 3">
    <name type="scientific">Fusarium oligoseptatum</name>
    <dbReference type="NCBI Taxonomy" id="2604345"/>
    <lineage>
        <taxon>Eukaryota</taxon>
        <taxon>Fungi</taxon>
        <taxon>Dikarya</taxon>
        <taxon>Ascomycota</taxon>
        <taxon>Pezizomycotina</taxon>
        <taxon>Sordariomycetes</taxon>
        <taxon>Hypocreomycetidae</taxon>
        <taxon>Hypocreales</taxon>
        <taxon>Nectriaceae</taxon>
        <taxon>Fusarium</taxon>
        <taxon>Fusarium solani species complex</taxon>
    </lineage>
</organism>
<feature type="compositionally biased region" description="Basic and acidic residues" evidence="1">
    <location>
        <begin position="297"/>
        <end position="312"/>
    </location>
</feature>